<evidence type="ECO:0000256" key="4">
    <source>
        <dbReference type="ARBA" id="ARBA00022989"/>
    </source>
</evidence>
<comment type="caution">
    <text evidence="8">The sequence shown here is derived from an EMBL/GenBank/DDBJ whole genome shotgun (WGS) entry which is preliminary data.</text>
</comment>
<dbReference type="AlphaFoldDB" id="A0ABD2MSU4"/>
<evidence type="ECO:0000313" key="9">
    <source>
        <dbReference type="Proteomes" id="UP001516400"/>
    </source>
</evidence>
<dbReference type="GO" id="GO:0016020">
    <property type="term" value="C:membrane"/>
    <property type="evidence" value="ECO:0007669"/>
    <property type="project" value="UniProtKB-SubCell"/>
</dbReference>
<evidence type="ECO:0008006" key="10">
    <source>
        <dbReference type="Google" id="ProtNLM"/>
    </source>
</evidence>
<keyword evidence="5 7" id="KW-0472">Membrane</keyword>
<accession>A0ABD2MSU4</accession>
<gene>
    <name evidence="8" type="ORF">HHI36_008574</name>
</gene>
<dbReference type="InterPro" id="IPR009621">
    <property type="entry name" value="UPF0239"/>
</dbReference>
<keyword evidence="3 7" id="KW-0812">Transmembrane</keyword>
<dbReference type="EMBL" id="JABFTP020000021">
    <property type="protein sequence ID" value="KAL3269508.1"/>
    <property type="molecule type" value="Genomic_DNA"/>
</dbReference>
<evidence type="ECO:0000256" key="2">
    <source>
        <dbReference type="ARBA" id="ARBA00006839"/>
    </source>
</evidence>
<protein>
    <recommendedName>
        <fullName evidence="10">Protein anon-73B1</fullName>
    </recommendedName>
</protein>
<evidence type="ECO:0000256" key="6">
    <source>
        <dbReference type="SAM" id="MobiDB-lite"/>
    </source>
</evidence>
<evidence type="ECO:0000256" key="1">
    <source>
        <dbReference type="ARBA" id="ARBA00004167"/>
    </source>
</evidence>
<feature type="region of interest" description="Disordered" evidence="6">
    <location>
        <begin position="45"/>
        <end position="82"/>
    </location>
</feature>
<dbReference type="Proteomes" id="UP001516400">
    <property type="component" value="Unassembled WGS sequence"/>
</dbReference>
<keyword evidence="9" id="KW-1185">Reference proteome</keyword>
<feature type="transmembrane region" description="Helical" evidence="7">
    <location>
        <begin position="20"/>
        <end position="39"/>
    </location>
</feature>
<evidence type="ECO:0000256" key="5">
    <source>
        <dbReference type="ARBA" id="ARBA00023136"/>
    </source>
</evidence>
<evidence type="ECO:0000313" key="8">
    <source>
        <dbReference type="EMBL" id="KAL3269508.1"/>
    </source>
</evidence>
<dbReference type="PANTHER" id="PTHR14409:SF0">
    <property type="entry name" value="PROTEIN MANBAL"/>
    <property type="match status" value="1"/>
</dbReference>
<sequence length="82" mass="9322">MNAAINIGVEEMTATIVRCGLYLGALFQICCLLACVFMNDSPEDSWLNKGDSDDESSEQETPHNSPRRPLHRARKQEKKKRR</sequence>
<dbReference type="PANTHER" id="PTHR14409">
    <property type="entry name" value="MANNOSIDASE, BETA A, LYSOSOMAL-LIKE, MANBAL PROTEIN"/>
    <property type="match status" value="1"/>
</dbReference>
<comment type="similarity">
    <text evidence="2">Belongs to the UPF0239 family.</text>
</comment>
<dbReference type="Pfam" id="PF06783">
    <property type="entry name" value="UPF0239"/>
    <property type="match status" value="1"/>
</dbReference>
<name>A0ABD2MSU4_9CUCU</name>
<comment type="subcellular location">
    <subcellularLocation>
        <location evidence="1">Membrane</location>
        <topology evidence="1">Single-pass membrane protein</topology>
    </subcellularLocation>
</comment>
<organism evidence="8 9">
    <name type="scientific">Cryptolaemus montrouzieri</name>
    <dbReference type="NCBI Taxonomy" id="559131"/>
    <lineage>
        <taxon>Eukaryota</taxon>
        <taxon>Metazoa</taxon>
        <taxon>Ecdysozoa</taxon>
        <taxon>Arthropoda</taxon>
        <taxon>Hexapoda</taxon>
        <taxon>Insecta</taxon>
        <taxon>Pterygota</taxon>
        <taxon>Neoptera</taxon>
        <taxon>Endopterygota</taxon>
        <taxon>Coleoptera</taxon>
        <taxon>Polyphaga</taxon>
        <taxon>Cucujiformia</taxon>
        <taxon>Coccinelloidea</taxon>
        <taxon>Coccinellidae</taxon>
        <taxon>Scymninae</taxon>
        <taxon>Scymnini</taxon>
        <taxon>Cryptolaemus</taxon>
    </lineage>
</organism>
<evidence type="ECO:0000256" key="3">
    <source>
        <dbReference type="ARBA" id="ARBA00022692"/>
    </source>
</evidence>
<reference evidence="8 9" key="1">
    <citation type="journal article" date="2021" name="BMC Biol.">
        <title>Horizontally acquired antibacterial genes associated with adaptive radiation of ladybird beetles.</title>
        <authorList>
            <person name="Li H.S."/>
            <person name="Tang X.F."/>
            <person name="Huang Y.H."/>
            <person name="Xu Z.Y."/>
            <person name="Chen M.L."/>
            <person name="Du X.Y."/>
            <person name="Qiu B.Y."/>
            <person name="Chen P.T."/>
            <person name="Zhang W."/>
            <person name="Slipinski A."/>
            <person name="Escalona H.E."/>
            <person name="Waterhouse R.M."/>
            <person name="Zwick A."/>
            <person name="Pang H."/>
        </authorList>
    </citation>
    <scope>NUCLEOTIDE SEQUENCE [LARGE SCALE GENOMIC DNA]</scope>
    <source>
        <strain evidence="8">SYSU2018</strain>
    </source>
</reference>
<evidence type="ECO:0000256" key="7">
    <source>
        <dbReference type="SAM" id="Phobius"/>
    </source>
</evidence>
<keyword evidence="4 7" id="KW-1133">Transmembrane helix</keyword>
<proteinExistence type="inferred from homology"/>
<feature type="compositionally biased region" description="Basic residues" evidence="6">
    <location>
        <begin position="65"/>
        <end position="82"/>
    </location>
</feature>